<dbReference type="PANTHER" id="PTHR36924:SF1">
    <property type="entry name" value="ANTITOXIN HIGA-1"/>
    <property type="match status" value="1"/>
</dbReference>
<accession>A0A8J7RZ94</accession>
<dbReference type="EMBL" id="JAGMWN010000004">
    <property type="protein sequence ID" value="MBP5857417.1"/>
    <property type="molecule type" value="Genomic_DNA"/>
</dbReference>
<dbReference type="SMART" id="SM00530">
    <property type="entry name" value="HTH_XRE"/>
    <property type="match status" value="1"/>
</dbReference>
<dbReference type="InterPro" id="IPR001387">
    <property type="entry name" value="Cro/C1-type_HTH"/>
</dbReference>
<keyword evidence="4" id="KW-1185">Reference proteome</keyword>
<gene>
    <name evidence="3" type="ORF">KAJ83_10395</name>
</gene>
<evidence type="ECO:0000313" key="3">
    <source>
        <dbReference type="EMBL" id="MBP5857417.1"/>
    </source>
</evidence>
<reference evidence="3" key="1">
    <citation type="submission" date="2021-04" db="EMBL/GenBank/DDBJ databases">
        <authorList>
            <person name="Zhang D.-C."/>
        </authorList>
    </citation>
    <scope>NUCLEOTIDE SEQUENCE</scope>
    <source>
        <strain evidence="3">CGMCC 1.15697</strain>
    </source>
</reference>
<dbReference type="GO" id="GO:0003677">
    <property type="term" value="F:DNA binding"/>
    <property type="evidence" value="ECO:0007669"/>
    <property type="project" value="UniProtKB-KW"/>
</dbReference>
<keyword evidence="1" id="KW-0238">DNA-binding</keyword>
<dbReference type="CDD" id="cd00093">
    <property type="entry name" value="HTH_XRE"/>
    <property type="match status" value="1"/>
</dbReference>
<dbReference type="Gene3D" id="1.10.260.40">
    <property type="entry name" value="lambda repressor-like DNA-binding domains"/>
    <property type="match status" value="1"/>
</dbReference>
<feature type="domain" description="HTH cro/C1-type" evidence="2">
    <location>
        <begin position="14"/>
        <end position="68"/>
    </location>
</feature>
<name>A0A8J7RZ94_9PROT</name>
<proteinExistence type="predicted"/>
<dbReference type="SUPFAM" id="SSF47413">
    <property type="entry name" value="lambda repressor-like DNA-binding domains"/>
    <property type="match status" value="1"/>
</dbReference>
<dbReference type="InterPro" id="IPR013430">
    <property type="entry name" value="Toxin_antidote_HigA"/>
</dbReference>
<dbReference type="Proteomes" id="UP000672602">
    <property type="component" value="Unassembled WGS sequence"/>
</dbReference>
<evidence type="ECO:0000259" key="2">
    <source>
        <dbReference type="PROSITE" id="PS50943"/>
    </source>
</evidence>
<dbReference type="NCBIfam" id="TIGR02607">
    <property type="entry name" value="antidote_HigA"/>
    <property type="match status" value="1"/>
</dbReference>
<evidence type="ECO:0000313" key="4">
    <source>
        <dbReference type="Proteomes" id="UP000672602"/>
    </source>
</evidence>
<evidence type="ECO:0000256" key="1">
    <source>
        <dbReference type="ARBA" id="ARBA00023125"/>
    </source>
</evidence>
<protein>
    <submittedName>
        <fullName evidence="3">HigA family addiction module antidote protein</fullName>
    </submittedName>
</protein>
<dbReference type="InterPro" id="IPR010982">
    <property type="entry name" value="Lambda_DNA-bd_dom_sf"/>
</dbReference>
<dbReference type="RefSeq" id="WP_210682000.1">
    <property type="nucleotide sequence ID" value="NZ_JAGMWN010000004.1"/>
</dbReference>
<dbReference type="PROSITE" id="PS50943">
    <property type="entry name" value="HTH_CROC1"/>
    <property type="match status" value="1"/>
</dbReference>
<sequence>MSDSSPPIHPGPYIKKSVIPQNVNISEAAKILGVSRPALSNFLNGKTSLSSRMAMRIEKAFGAKKDSLLAMQQAYDAHENGQKERQIVVRSYAPSFLDIRAMNLATWPERIDARPLLPAFLRRLVHTTGATITEADFPAYDLSQRHGWDGHVVCQSPNPWVPGGVSGWEFGCDANPKKKAEEDYKARGKLPEKERLETTFVFVTPRHWPKKAEWVAEKRSERKWKDVRAYDANDLEQWLENSPPAQAWMADILGVPREGCQTLAEYWRCWSRVADPAISPAIFRSAIEASADRIEQWLQNPHSKPLIVSAASKEEGVAFLAAATRLSEKLEVFGQQAVFFDSAQTMKKLSGITTEMIPVIFSGELERNALDAFPERKIVVVSDRNLGVVRESIEVSPPSHESFQEAIKDMNLDEGKYASVIRGSSRSPTILRRLLASTPGLMKPSWAQDQEHARWMIPFVLLGRWRWDSVSDREIISLVADVPVAVVEQRLAKLSALEDAPILQEGDVGGVASRLESLNAVAPYISEEDLERFIFVAECVLEEDDPSLDLEKSERWTAAIYGKVREYSGTVRRSIADSLILLAVHGPNALGNERGSKAEWLVASLVSRLLKDRNSRVWLSQQRDLPCYAEAAPNTFLGILEDELRKPNPAIDCLFEPAESGPFSGCDRTGMLWALEVLAWNPARLSRVILILADLCRYRIDDNWVNKPAGSIRDILLSWRPHTMATLNQRIEVLENLCSRHPEVGWSFCMSQLDSMPSMTSGTYEPRWRDETSEHDRSLSHKDVFDFRRKCLDLVLAWPEFDCEKLKELVSLLGDVPKGDRDRIHAHIENWIATDPPQSEIASLREHVRLRTMTRRARHSKKRSEGIADGRKLYARLEPSDLLQRHRWLFAKQWVEYSGDELDNDNFDHDARERWISEERAKALREVQAALGHDGIFELCALGDAASMVGWTLGRHVLSRDELLAFLVAAISGGSKFDQSKVDQCVSGALHQLADAELEDFLADASQALAEKGGPNARMRLHLLAPFGKKNWDMVAKFGQDTEKQYWCKVNVGWGRFDDAELNFCVEKLLAADRPRAGFFVAHFECEKLKTEILMSLLHDMGTKDSEPAENYRWQSHDIISAFEALENRDDVDPAKLVQLEFMYVRAIGSHSGFKFANLSRELANSPQSFFHLVALCFRRNDDREDDPALGVPTDADERGKAAKMAYTTLDNVTQIPGTQDDGTLNIDHLREWVKAVRELAKKHDREDITDQQIGGLLQRCGVGEDGIWPRAEVRQVMEETASEEIAIGMSIEERNSRGAQWRPSPDNGDQERELAAKYRGYGEAIMNRTPFVARMLFNIAESYERDAQRHDVAGRRRERFPD</sequence>
<dbReference type="PANTHER" id="PTHR36924">
    <property type="entry name" value="ANTITOXIN HIGA-1"/>
    <property type="match status" value="1"/>
</dbReference>
<comment type="caution">
    <text evidence="3">The sequence shown here is derived from an EMBL/GenBank/DDBJ whole genome shotgun (WGS) entry which is preliminary data.</text>
</comment>
<dbReference type="Pfam" id="PF01381">
    <property type="entry name" value="HTH_3"/>
    <property type="match status" value="1"/>
</dbReference>
<organism evidence="3 4">
    <name type="scientific">Marivibrio halodurans</name>
    <dbReference type="NCBI Taxonomy" id="2039722"/>
    <lineage>
        <taxon>Bacteria</taxon>
        <taxon>Pseudomonadati</taxon>
        <taxon>Pseudomonadota</taxon>
        <taxon>Alphaproteobacteria</taxon>
        <taxon>Rhodospirillales</taxon>
        <taxon>Rhodospirillaceae</taxon>
        <taxon>Marivibrio</taxon>
    </lineage>
</organism>